<feature type="transmembrane region" description="Helical" evidence="8">
    <location>
        <begin position="439"/>
        <end position="466"/>
    </location>
</feature>
<feature type="transmembrane region" description="Helical" evidence="8">
    <location>
        <begin position="406"/>
        <end position="427"/>
    </location>
</feature>
<feature type="transmembrane region" description="Helical" evidence="8">
    <location>
        <begin position="1290"/>
        <end position="1310"/>
    </location>
</feature>
<dbReference type="GO" id="GO:0005886">
    <property type="term" value="C:plasma membrane"/>
    <property type="evidence" value="ECO:0007669"/>
    <property type="project" value="UniProtKB-SubCell"/>
</dbReference>
<evidence type="ECO:0000256" key="8">
    <source>
        <dbReference type="SAM" id="Phobius"/>
    </source>
</evidence>
<keyword evidence="2" id="KW-1003">Cell membrane</keyword>
<keyword evidence="4 8" id="KW-1133">Transmembrane helix</keyword>
<evidence type="ECO:0000256" key="3">
    <source>
        <dbReference type="ARBA" id="ARBA00022692"/>
    </source>
</evidence>
<feature type="transmembrane region" description="Helical" evidence="8">
    <location>
        <begin position="12"/>
        <end position="30"/>
    </location>
</feature>
<evidence type="ECO:0000256" key="4">
    <source>
        <dbReference type="ARBA" id="ARBA00022989"/>
    </source>
</evidence>
<feature type="transmembrane region" description="Helical" evidence="8">
    <location>
        <begin position="691"/>
        <end position="712"/>
    </location>
</feature>
<feature type="transmembrane region" description="Helical" evidence="8">
    <location>
        <begin position="355"/>
        <end position="374"/>
    </location>
</feature>
<dbReference type="GO" id="GO:0007165">
    <property type="term" value="P:signal transduction"/>
    <property type="evidence" value="ECO:0007669"/>
    <property type="project" value="UniProtKB-KW"/>
</dbReference>
<feature type="transmembrane region" description="Helical" evidence="8">
    <location>
        <begin position="1060"/>
        <end position="1080"/>
    </location>
</feature>
<dbReference type="InterPro" id="IPR013604">
    <property type="entry name" value="7TM_chemorcpt"/>
</dbReference>
<feature type="transmembrane region" description="Helical" evidence="8">
    <location>
        <begin position="1354"/>
        <end position="1376"/>
    </location>
</feature>
<feature type="transmembrane region" description="Helical" evidence="8">
    <location>
        <begin position="1101"/>
        <end position="1120"/>
    </location>
</feature>
<dbReference type="Pfam" id="PF08395">
    <property type="entry name" value="7tm_7"/>
    <property type="match status" value="5"/>
</dbReference>
<feature type="transmembrane region" description="Helical" evidence="8">
    <location>
        <begin position="1625"/>
        <end position="1644"/>
    </location>
</feature>
<feature type="transmembrane region" description="Helical" evidence="8">
    <location>
        <begin position="1443"/>
        <end position="1463"/>
    </location>
</feature>
<feature type="transmembrane region" description="Helical" evidence="8">
    <location>
        <begin position="582"/>
        <end position="603"/>
    </location>
</feature>
<feature type="transmembrane region" description="Helical" evidence="8">
    <location>
        <begin position="173"/>
        <end position="190"/>
    </location>
</feature>
<protein>
    <submittedName>
        <fullName evidence="9">Gustatory receptor for sugar taste 43a-like</fullName>
    </submittedName>
</protein>
<feature type="transmembrane region" description="Helical" evidence="8">
    <location>
        <begin position="132"/>
        <end position="153"/>
    </location>
</feature>
<evidence type="ECO:0000256" key="5">
    <source>
        <dbReference type="ARBA" id="ARBA00023136"/>
    </source>
</evidence>
<feature type="transmembrane region" description="Helical" evidence="8">
    <location>
        <begin position="1715"/>
        <end position="1743"/>
    </location>
</feature>
<evidence type="ECO:0000256" key="7">
    <source>
        <dbReference type="ARBA" id="ARBA00023224"/>
    </source>
</evidence>
<feature type="transmembrane region" description="Helical" evidence="8">
    <location>
        <begin position="1034"/>
        <end position="1054"/>
    </location>
</feature>
<feature type="transmembrane region" description="Helical" evidence="8">
    <location>
        <begin position="1253"/>
        <end position="1270"/>
    </location>
</feature>
<feature type="transmembrane region" description="Helical" evidence="8">
    <location>
        <begin position="1664"/>
        <end position="1683"/>
    </location>
</feature>
<keyword evidence="6" id="KW-0675">Receptor</keyword>
<dbReference type="PANTHER" id="PTHR21143">
    <property type="entry name" value="INVERTEBRATE GUSTATORY RECEPTOR"/>
    <property type="match status" value="1"/>
</dbReference>
<feature type="transmembrane region" description="Helical" evidence="8">
    <location>
        <begin position="924"/>
        <end position="945"/>
    </location>
</feature>
<feature type="transmembrane region" description="Helical" evidence="8">
    <location>
        <begin position="1755"/>
        <end position="1773"/>
    </location>
</feature>
<keyword evidence="7" id="KW-0807">Transducer</keyword>
<evidence type="ECO:0000256" key="6">
    <source>
        <dbReference type="ARBA" id="ARBA00023170"/>
    </source>
</evidence>
<feature type="transmembrane region" description="Helical" evidence="8">
    <location>
        <begin position="1388"/>
        <end position="1411"/>
    </location>
</feature>
<evidence type="ECO:0000256" key="2">
    <source>
        <dbReference type="ARBA" id="ARBA00022475"/>
    </source>
</evidence>
<proteinExistence type="predicted"/>
<dbReference type="EMBL" id="JAUDFV010000138">
    <property type="protein sequence ID" value="KAL2725487.1"/>
    <property type="molecule type" value="Genomic_DNA"/>
</dbReference>
<evidence type="ECO:0000313" key="10">
    <source>
        <dbReference type="Proteomes" id="UP001607302"/>
    </source>
</evidence>
<feature type="transmembrane region" description="Helical" evidence="8">
    <location>
        <begin position="1538"/>
        <end position="1558"/>
    </location>
</feature>
<keyword evidence="10" id="KW-1185">Reference proteome</keyword>
<keyword evidence="3 8" id="KW-0812">Transmembrane</keyword>
<feature type="transmembrane region" description="Helical" evidence="8">
    <location>
        <begin position="861"/>
        <end position="884"/>
    </location>
</feature>
<feature type="transmembrane region" description="Helical" evidence="8">
    <location>
        <begin position="267"/>
        <end position="289"/>
    </location>
</feature>
<comment type="caution">
    <text evidence="9">The sequence shown here is derived from an EMBL/GenBank/DDBJ whole genome shotgun (WGS) entry which is preliminary data.</text>
</comment>
<feature type="transmembrane region" description="Helical" evidence="8">
    <location>
        <begin position="37"/>
        <end position="54"/>
    </location>
</feature>
<gene>
    <name evidence="9" type="ORF">V1478_008160</name>
</gene>
<accession>A0ABD2AY05</accession>
<name>A0ABD2AY05_VESSQ</name>
<feature type="transmembrane region" description="Helical" evidence="8">
    <location>
        <begin position="548"/>
        <end position="570"/>
    </location>
</feature>
<sequence>MFRSTQFQRSFIPLIIMNSIVGTGLLEYFVDRMLRTIGFAYIVCSVVYYIILLYTFKDVLNIFTSIQRTNTEEILSTFFFIQNFFIYVITVLVGSTRRKRIKLFLGQMETCTRGIDELNLPNNYSSFFRYQCIASVFVIFSILGLIITNSIWYSDMNLSFDYSLMLQFYYFDSYPALITAIIDFTFIIWINQLNTVLQNMLTTTIDSPQHKRVLRMKDNCEDDSSLSKIYRTCKVNENLKKLKRVREIHLELMKCARNVNKAYGLQILMSINISATSICILSYSLYFVLITNKYHSWLREFIKRFYWIFICVIRIFAMSNMCEMTKTEIRDFTFQLIQNPLTFSICGFYDLDHTFIYSMIGSIITYLVIIIQIGDGPKKVRRFTLQIENCIRTMDQLNIPMNLSKFFWQQCYLISFFVFILLTMIIVDYEWLITFGTKYWIVLIFFYLGRYPFIISLVVDITFVFWMRQIKFGQLNELLKGMLTTTIHSPQHKRVLCMRNRMSDSPSSGIHRTDKSNEDIIMIKKVREIHLELIKCARNINDAYNLHILISISAAFIFIIIISSDVYYFLKTMNYRTELLQSVTFLFWISYCTLKIIIISHVCSRTVTEIYDFTLQHIQNPLTFTICGFFDLEHTLIRSMIVTITTYLVIFIQVGDAPSQVFFKNSTFSCFAVKDIINTFMVLQSTNMLGIITKFSFIENGFLYVLIILAGLMRIKWIKLFVEQLNVSVQRIDELNVSKNYSFLFRYQCIAFILLIFAISGCIIVNIFWFSYCNLSIDYSLIKFGQLNTVLQSMLTTSIDSPQHKRVLRMKNNWEDDSSLSTIYRTYIANENLMKLKRVKQTHLELIKCAGIINEAYGLQIFLSTSSSIINITILLYNIYAYLLTNRSSDWIQLFLAHFFWIFFLMFRIFTICNICETTMTEKYILIFLTLLYVANTGDILYELYEPSTSKKFRDEIRDIMYQLVQNRLKFTACGFYDIGHTFIYSTIGSITTYLVILIQIGGESNTSNMFNMKNISMSTVVFKMFRSKEFQRSVMPLIIANSIICTGLQEYFVNRTIRRIGFVYAICSILYYATLFFTLKQIMEFFINAQESEISRTTTKFSYFHNAFFYIITIFTGLMRRQQIKLFVEQLEICTQGIDELNLSKLYSSLLWYQCIAGVILIFMMLGLIYVKILFGQLNAVLQSMLTTTIDSPQHKRVLRMKDNWEGYSLLSITCQMYKTNENLVKLKKVKQIHLELIKCARIINEGYGSQILLSMSSSLIIIIRDFIFQLVQNRLTFTACGFYDLNHTFIYSIIGSIATYLVILIQLGDKSNNTLEMSFSTEFRRSIKPLIIINSIFTTGLIEYFVDDKINTIGMFYAFFSIVIYILITIEFSIEIDIYGQFTLSQFLYLVTIYNGYVVHFVTIINGILRRKKVRRFTLQIENCIRTMHQLNIPMNSSQHFLQQCYILLLLVFISIVMILMKFNQLNELLKNMLTTTIDSPQHKRVLGIKNNRKNDSPSSDIHRADKSNEDVITIKKAKEIHLELIKCARQINDAYSLHILFSILINTILIIITAYRTVTEIHDFTLQLIQNPLSFTTCGFFDLDYTLTRNEFQRSVMPLIIANSIICTGLQEYFVNRTIRRIGFVYAICSILYYATLFFTLKQIMEFFINDQESEISGVMLKYFYINNIFAYVITIFSGLTRRQRTKLFVEQLEICTQGIDELNLSKLYSSLLWYQCIAGVILIFMILGFIIIDIFWFSYCNLSLDYSLILQYYYFETYPVVASHSFYLLHNKINICQIITSDLKQICKNLICSIKCHTPRHTGNNY</sequence>
<dbReference type="Proteomes" id="UP001607302">
    <property type="component" value="Unassembled WGS sequence"/>
</dbReference>
<keyword evidence="5 8" id="KW-0472">Membrane</keyword>
<feature type="transmembrane region" description="Helical" evidence="8">
    <location>
        <begin position="1599"/>
        <end position="1618"/>
    </location>
</feature>
<feature type="transmembrane region" description="Helical" evidence="8">
    <location>
        <begin position="891"/>
        <end position="912"/>
    </location>
</feature>
<organism evidence="9 10">
    <name type="scientific">Vespula squamosa</name>
    <name type="common">Southern yellow jacket</name>
    <name type="synonym">Wasp</name>
    <dbReference type="NCBI Taxonomy" id="30214"/>
    <lineage>
        <taxon>Eukaryota</taxon>
        <taxon>Metazoa</taxon>
        <taxon>Ecdysozoa</taxon>
        <taxon>Arthropoda</taxon>
        <taxon>Hexapoda</taxon>
        <taxon>Insecta</taxon>
        <taxon>Pterygota</taxon>
        <taxon>Neoptera</taxon>
        <taxon>Endopterygota</taxon>
        <taxon>Hymenoptera</taxon>
        <taxon>Apocrita</taxon>
        <taxon>Aculeata</taxon>
        <taxon>Vespoidea</taxon>
        <taxon>Vespidae</taxon>
        <taxon>Vespinae</taxon>
        <taxon>Vespula</taxon>
    </lineage>
</organism>
<comment type="subcellular location">
    <subcellularLocation>
        <location evidence="1">Cell membrane</location>
        <topology evidence="1">Multi-pass membrane protein</topology>
    </subcellularLocation>
</comment>
<feature type="transmembrane region" description="Helical" evidence="8">
    <location>
        <begin position="74"/>
        <end position="94"/>
    </location>
</feature>
<dbReference type="PANTHER" id="PTHR21143:SF104">
    <property type="entry name" value="GUSTATORY RECEPTOR 8A-RELATED"/>
    <property type="match status" value="1"/>
</dbReference>
<feature type="transmembrane region" description="Helical" evidence="8">
    <location>
        <begin position="636"/>
        <end position="655"/>
    </location>
</feature>
<feature type="transmembrane region" description="Helical" evidence="8">
    <location>
        <begin position="1152"/>
        <end position="1176"/>
    </location>
</feature>
<evidence type="ECO:0000256" key="1">
    <source>
        <dbReference type="ARBA" id="ARBA00004651"/>
    </source>
</evidence>
<feature type="transmembrane region" description="Helical" evidence="8">
    <location>
        <begin position="749"/>
        <end position="772"/>
    </location>
</feature>
<evidence type="ECO:0000313" key="9">
    <source>
        <dbReference type="EMBL" id="KAL2725487.1"/>
    </source>
</evidence>
<reference evidence="9 10" key="1">
    <citation type="journal article" date="2024" name="Ann. Entomol. Soc. Am.">
        <title>Genomic analyses of the southern and eastern yellowjacket wasps (Hymenoptera: Vespidae) reveal evolutionary signatures of social life.</title>
        <authorList>
            <person name="Catto M.A."/>
            <person name="Caine P.B."/>
            <person name="Orr S.E."/>
            <person name="Hunt B.G."/>
            <person name="Goodisman M.A.D."/>
        </authorList>
    </citation>
    <scope>NUCLEOTIDE SEQUENCE [LARGE SCALE GENOMIC DNA]</scope>
    <source>
        <strain evidence="9">233</strain>
        <tissue evidence="9">Head and thorax</tissue>
    </source>
</reference>